<dbReference type="Proteomes" id="UP000681967">
    <property type="component" value="Unassembled WGS sequence"/>
</dbReference>
<dbReference type="EMBL" id="CAJOBH010238802">
    <property type="protein sequence ID" value="CAF5101443.1"/>
    <property type="molecule type" value="Genomic_DNA"/>
</dbReference>
<evidence type="ECO:0000313" key="2">
    <source>
        <dbReference type="Proteomes" id="UP000681967"/>
    </source>
</evidence>
<organism evidence="1 2">
    <name type="scientific">Rotaria magnacalcarata</name>
    <dbReference type="NCBI Taxonomy" id="392030"/>
    <lineage>
        <taxon>Eukaryota</taxon>
        <taxon>Metazoa</taxon>
        <taxon>Spiralia</taxon>
        <taxon>Gnathifera</taxon>
        <taxon>Rotifera</taxon>
        <taxon>Eurotatoria</taxon>
        <taxon>Bdelloidea</taxon>
        <taxon>Philodinida</taxon>
        <taxon>Philodinidae</taxon>
        <taxon>Rotaria</taxon>
    </lineage>
</organism>
<dbReference type="AlphaFoldDB" id="A0A8S3F3J1"/>
<accession>A0A8S3F3J1</accession>
<proteinExistence type="predicted"/>
<evidence type="ECO:0000313" key="1">
    <source>
        <dbReference type="EMBL" id="CAF5101443.1"/>
    </source>
</evidence>
<name>A0A8S3F3J1_9BILA</name>
<sequence length="73" mass="7851">SLSSTEKSGRFVVVKSTEVSDANEADTINNVNPMTENEKVPLQAGPTVDCSLKLNESIYEIDLSVLPGTVVLR</sequence>
<comment type="caution">
    <text evidence="1">The sequence shown here is derived from an EMBL/GenBank/DDBJ whole genome shotgun (WGS) entry which is preliminary data.</text>
</comment>
<protein>
    <submittedName>
        <fullName evidence="1">Uncharacterized protein</fullName>
    </submittedName>
</protein>
<reference evidence="1" key="1">
    <citation type="submission" date="2021-02" db="EMBL/GenBank/DDBJ databases">
        <authorList>
            <person name="Nowell W R."/>
        </authorList>
    </citation>
    <scope>NUCLEOTIDE SEQUENCE</scope>
</reference>
<feature type="non-terminal residue" evidence="1">
    <location>
        <position position="1"/>
    </location>
</feature>
<gene>
    <name evidence="1" type="ORF">BYL167_LOCUS64416</name>
</gene>